<accession>A0A0C9SW92</accession>
<feature type="region of interest" description="Disordered" evidence="1">
    <location>
        <begin position="1"/>
        <end position="33"/>
    </location>
</feature>
<feature type="non-terminal residue" evidence="2">
    <location>
        <position position="1"/>
    </location>
</feature>
<feature type="compositionally biased region" description="Low complexity" evidence="1">
    <location>
        <begin position="21"/>
        <end position="32"/>
    </location>
</feature>
<evidence type="ECO:0000313" key="2">
    <source>
        <dbReference type="EMBL" id="KIJ07040.1"/>
    </source>
</evidence>
<sequence>MVDPGYVSNRAPESFDAIALPSDSTPDSSRPSYVSSERLPAFAGQNTIKLLATFTRWGNRNGPDGTVGRKRTSLLPRPEGHRGLPFCLKKLAFALRSRSGQQRGGKDIEEAIQFHRSALLLRPEGHRHRSSSLYNLANALSRRFEHQRDGKDIDEAIQLHRSTLLLRPEGHPDRSYSLHHLAYALSWRFDHQRDGKDIDEAIQLHRSTLLL</sequence>
<evidence type="ECO:0000313" key="3">
    <source>
        <dbReference type="Proteomes" id="UP000053647"/>
    </source>
</evidence>
<reference evidence="2 3" key="1">
    <citation type="submission" date="2014-06" db="EMBL/GenBank/DDBJ databases">
        <authorList>
            <consortium name="DOE Joint Genome Institute"/>
            <person name="Kuo A."/>
            <person name="Kohler A."/>
            <person name="Nagy L.G."/>
            <person name="Floudas D."/>
            <person name="Copeland A."/>
            <person name="Barry K.W."/>
            <person name="Cichocki N."/>
            <person name="Veneault-Fourrey C."/>
            <person name="LaButti K."/>
            <person name="Lindquist E.A."/>
            <person name="Lipzen A."/>
            <person name="Lundell T."/>
            <person name="Morin E."/>
            <person name="Murat C."/>
            <person name="Sun H."/>
            <person name="Tunlid A."/>
            <person name="Henrissat B."/>
            <person name="Grigoriev I.V."/>
            <person name="Hibbett D.S."/>
            <person name="Martin F."/>
            <person name="Nordberg H.P."/>
            <person name="Cantor M.N."/>
            <person name="Hua S.X."/>
        </authorList>
    </citation>
    <scope>NUCLEOTIDE SEQUENCE [LARGE SCALE GENOMIC DNA]</scope>
    <source>
        <strain evidence="2 3">ATCC 200175</strain>
    </source>
</reference>
<reference evidence="3" key="2">
    <citation type="submission" date="2015-01" db="EMBL/GenBank/DDBJ databases">
        <title>Evolutionary Origins and Diversification of the Mycorrhizal Mutualists.</title>
        <authorList>
            <consortium name="DOE Joint Genome Institute"/>
            <consortium name="Mycorrhizal Genomics Consortium"/>
            <person name="Kohler A."/>
            <person name="Kuo A."/>
            <person name="Nagy L.G."/>
            <person name="Floudas D."/>
            <person name="Copeland A."/>
            <person name="Barry K.W."/>
            <person name="Cichocki N."/>
            <person name="Veneault-Fourrey C."/>
            <person name="LaButti K."/>
            <person name="Lindquist E.A."/>
            <person name="Lipzen A."/>
            <person name="Lundell T."/>
            <person name="Morin E."/>
            <person name="Murat C."/>
            <person name="Riley R."/>
            <person name="Ohm R."/>
            <person name="Sun H."/>
            <person name="Tunlid A."/>
            <person name="Henrissat B."/>
            <person name="Grigoriev I.V."/>
            <person name="Hibbett D.S."/>
            <person name="Martin F."/>
        </authorList>
    </citation>
    <scope>NUCLEOTIDE SEQUENCE [LARGE SCALE GENOMIC DNA]</scope>
    <source>
        <strain evidence="3">ATCC 200175</strain>
    </source>
</reference>
<dbReference type="Gene3D" id="1.25.40.10">
    <property type="entry name" value="Tetratricopeptide repeat domain"/>
    <property type="match status" value="1"/>
</dbReference>
<evidence type="ECO:0000256" key="1">
    <source>
        <dbReference type="SAM" id="MobiDB-lite"/>
    </source>
</evidence>
<dbReference type="EMBL" id="KN820042">
    <property type="protein sequence ID" value="KIJ07040.1"/>
    <property type="molecule type" value="Genomic_DNA"/>
</dbReference>
<dbReference type="SUPFAM" id="SSF48452">
    <property type="entry name" value="TPR-like"/>
    <property type="match status" value="1"/>
</dbReference>
<dbReference type="AlphaFoldDB" id="A0A0C9SW92"/>
<gene>
    <name evidence="2" type="ORF">PAXINDRAFT_140266</name>
</gene>
<protein>
    <submittedName>
        <fullName evidence="2">Uncharacterized protein</fullName>
    </submittedName>
</protein>
<proteinExistence type="predicted"/>
<dbReference type="Proteomes" id="UP000053647">
    <property type="component" value="Unassembled WGS sequence"/>
</dbReference>
<keyword evidence="3" id="KW-1185">Reference proteome</keyword>
<dbReference type="HOGENOM" id="CLU_001305_4_1_1"/>
<organism evidence="2 3">
    <name type="scientific">Paxillus involutus ATCC 200175</name>
    <dbReference type="NCBI Taxonomy" id="664439"/>
    <lineage>
        <taxon>Eukaryota</taxon>
        <taxon>Fungi</taxon>
        <taxon>Dikarya</taxon>
        <taxon>Basidiomycota</taxon>
        <taxon>Agaricomycotina</taxon>
        <taxon>Agaricomycetes</taxon>
        <taxon>Agaricomycetidae</taxon>
        <taxon>Boletales</taxon>
        <taxon>Paxilineae</taxon>
        <taxon>Paxillaceae</taxon>
        <taxon>Paxillus</taxon>
    </lineage>
</organism>
<dbReference type="OrthoDB" id="3264935at2759"/>
<name>A0A0C9SW92_PAXIN</name>
<dbReference type="Pfam" id="PF13374">
    <property type="entry name" value="TPR_10"/>
    <property type="match status" value="1"/>
</dbReference>
<dbReference type="InterPro" id="IPR011990">
    <property type="entry name" value="TPR-like_helical_dom_sf"/>
</dbReference>